<evidence type="ECO:0000313" key="8">
    <source>
        <dbReference type="EMBL" id="MBP0618142.1"/>
    </source>
</evidence>
<dbReference type="InterPro" id="IPR036097">
    <property type="entry name" value="HisK_dim/P_sf"/>
</dbReference>
<sequence>MQSKAFRLLLVEDNPGDADLAREWIGGMLDIEINVESVETLNTAIKALSRTTFDGIILDLNLPDTTGEATLDRLLPVSSKTPIVIFAGATSGMEVAKLARKAGVLGIVAKDDSPSQHLEQSVRSMLDLASAERQHDQFRSLVTVMPDAVVVTDPLGRVQFLNPAARQLLGRNEDDFLGELIDFAVEVGRVSDLEILRPGGRRSVELRVAECTWDYRPAFLATMRDVTEEKRLADQLRHTQKMEALGLLAGGVAHDINNLLLVMMLYAELIRGAEEPALFHDEASEIVDAVSRAQALTRQLLTFSRRQPVEKVVFNVTDVVTGMHAMLRRLMPIEIEITSLIDDGVWPTIGDGNQLEQVLMNLAVNARDAMPKGGHFTIRLENHTLAQDWEGMPKGDYIRLKVSDDGCGIGPAERDHIFEPFFTTKARGQGTGLGLATSYAIVMQMGGHISFESKVGAGTTFSILLPRAESELLDQAETAVPPDRLRGNETVLVVDDDQAVARAARRILERKGYRVFSAANGAEAQTLLGSADGKTVDLVLSDVVMPLIGGPELAKFVIAHHPGTPVVLMTGYSDHPIARQEGESTIQGYPVLLKPFRPEELLVLLREVFDRTADKPKRS</sequence>
<dbReference type="SMART" id="SM00387">
    <property type="entry name" value="HATPase_c"/>
    <property type="match status" value="1"/>
</dbReference>
<dbReference type="CDD" id="cd00082">
    <property type="entry name" value="HisKA"/>
    <property type="match status" value="1"/>
</dbReference>
<evidence type="ECO:0000259" key="5">
    <source>
        <dbReference type="PROSITE" id="PS50109"/>
    </source>
</evidence>
<dbReference type="CDD" id="cd00156">
    <property type="entry name" value="REC"/>
    <property type="match status" value="1"/>
</dbReference>
<feature type="domain" description="Response regulatory" evidence="6">
    <location>
        <begin position="490"/>
        <end position="609"/>
    </location>
</feature>
<feature type="domain" description="PAS" evidence="7">
    <location>
        <begin position="134"/>
        <end position="179"/>
    </location>
</feature>
<proteinExistence type="predicted"/>
<dbReference type="SUPFAM" id="SSF52172">
    <property type="entry name" value="CheY-like"/>
    <property type="match status" value="2"/>
</dbReference>
<comment type="caution">
    <text evidence="8">The sequence shown here is derived from an EMBL/GenBank/DDBJ whole genome shotgun (WGS) entry which is preliminary data.</text>
</comment>
<dbReference type="PANTHER" id="PTHR43065">
    <property type="entry name" value="SENSOR HISTIDINE KINASE"/>
    <property type="match status" value="1"/>
</dbReference>
<dbReference type="PANTHER" id="PTHR43065:SF42">
    <property type="entry name" value="TWO-COMPONENT SENSOR PPRA"/>
    <property type="match status" value="1"/>
</dbReference>
<protein>
    <recommendedName>
        <fullName evidence="2">histidine kinase</fullName>
        <ecNumber evidence="2">2.7.13.3</ecNumber>
    </recommendedName>
</protein>
<dbReference type="Pfam" id="PF00512">
    <property type="entry name" value="HisKA"/>
    <property type="match status" value="1"/>
</dbReference>
<dbReference type="InterPro" id="IPR003594">
    <property type="entry name" value="HATPase_dom"/>
</dbReference>
<dbReference type="SUPFAM" id="SSF47384">
    <property type="entry name" value="Homodimeric domain of signal transducing histidine kinase"/>
    <property type="match status" value="1"/>
</dbReference>
<dbReference type="PROSITE" id="PS50110">
    <property type="entry name" value="RESPONSE_REGULATORY"/>
    <property type="match status" value="2"/>
</dbReference>
<dbReference type="Pfam" id="PF00072">
    <property type="entry name" value="Response_reg"/>
    <property type="match status" value="2"/>
</dbReference>
<dbReference type="InterPro" id="IPR003661">
    <property type="entry name" value="HisK_dim/P_dom"/>
</dbReference>
<dbReference type="Gene3D" id="3.40.50.2300">
    <property type="match status" value="2"/>
</dbReference>
<dbReference type="EC" id="2.7.13.3" evidence="2"/>
<dbReference type="InterPro" id="IPR035965">
    <property type="entry name" value="PAS-like_dom_sf"/>
</dbReference>
<dbReference type="InterPro" id="IPR036890">
    <property type="entry name" value="HATPase_C_sf"/>
</dbReference>
<dbReference type="Gene3D" id="1.10.287.130">
    <property type="match status" value="1"/>
</dbReference>
<evidence type="ECO:0000256" key="1">
    <source>
        <dbReference type="ARBA" id="ARBA00000085"/>
    </source>
</evidence>
<accession>A0ABS4BNP2</accession>
<dbReference type="PROSITE" id="PS50112">
    <property type="entry name" value="PAS"/>
    <property type="match status" value="1"/>
</dbReference>
<name>A0ABS4BNP2_9HYPH</name>
<dbReference type="EMBL" id="JAGJCF010000026">
    <property type="protein sequence ID" value="MBP0618142.1"/>
    <property type="molecule type" value="Genomic_DNA"/>
</dbReference>
<dbReference type="Gene3D" id="3.30.450.20">
    <property type="entry name" value="PAS domain"/>
    <property type="match status" value="1"/>
</dbReference>
<dbReference type="InterPro" id="IPR005467">
    <property type="entry name" value="His_kinase_dom"/>
</dbReference>
<dbReference type="Pfam" id="PF02518">
    <property type="entry name" value="HATPase_c"/>
    <property type="match status" value="1"/>
</dbReference>
<dbReference type="SUPFAM" id="SSF55874">
    <property type="entry name" value="ATPase domain of HSP90 chaperone/DNA topoisomerase II/histidine kinase"/>
    <property type="match status" value="1"/>
</dbReference>
<evidence type="ECO:0000259" key="7">
    <source>
        <dbReference type="PROSITE" id="PS50112"/>
    </source>
</evidence>
<dbReference type="CDD" id="cd00130">
    <property type="entry name" value="PAS"/>
    <property type="match status" value="1"/>
</dbReference>
<dbReference type="Gene3D" id="3.30.565.10">
    <property type="entry name" value="Histidine kinase-like ATPase, C-terminal domain"/>
    <property type="match status" value="1"/>
</dbReference>
<dbReference type="SMART" id="SM00388">
    <property type="entry name" value="HisKA"/>
    <property type="match status" value="1"/>
</dbReference>
<keyword evidence="3 4" id="KW-0597">Phosphoprotein</keyword>
<feature type="modified residue" description="4-aspartylphosphate" evidence="4">
    <location>
        <position position="542"/>
    </location>
</feature>
<evidence type="ECO:0000259" key="6">
    <source>
        <dbReference type="PROSITE" id="PS50110"/>
    </source>
</evidence>
<evidence type="ECO:0000256" key="4">
    <source>
        <dbReference type="PROSITE-ProRule" id="PRU00169"/>
    </source>
</evidence>
<feature type="domain" description="Response regulatory" evidence="6">
    <location>
        <begin position="7"/>
        <end position="125"/>
    </location>
</feature>
<gene>
    <name evidence="8" type="ORF">J6595_21390</name>
</gene>
<dbReference type="InterPro" id="IPR011006">
    <property type="entry name" value="CheY-like_superfamily"/>
</dbReference>
<dbReference type="InterPro" id="IPR004358">
    <property type="entry name" value="Sig_transdc_His_kin-like_C"/>
</dbReference>
<dbReference type="SUPFAM" id="SSF55785">
    <property type="entry name" value="PYP-like sensor domain (PAS domain)"/>
    <property type="match status" value="1"/>
</dbReference>
<dbReference type="PROSITE" id="PS50109">
    <property type="entry name" value="HIS_KIN"/>
    <property type="match status" value="1"/>
</dbReference>
<keyword evidence="9" id="KW-1185">Reference proteome</keyword>
<comment type="catalytic activity">
    <reaction evidence="1">
        <text>ATP + protein L-histidine = ADP + protein N-phospho-L-histidine.</text>
        <dbReference type="EC" id="2.7.13.3"/>
    </reaction>
</comment>
<dbReference type="Proteomes" id="UP000678276">
    <property type="component" value="Unassembled WGS sequence"/>
</dbReference>
<feature type="modified residue" description="4-aspartylphosphate" evidence="4">
    <location>
        <position position="59"/>
    </location>
</feature>
<feature type="domain" description="Histidine kinase" evidence="5">
    <location>
        <begin position="251"/>
        <end position="469"/>
    </location>
</feature>
<evidence type="ECO:0000256" key="3">
    <source>
        <dbReference type="ARBA" id="ARBA00022553"/>
    </source>
</evidence>
<dbReference type="SMART" id="SM00091">
    <property type="entry name" value="PAS"/>
    <property type="match status" value="1"/>
</dbReference>
<dbReference type="RefSeq" id="WP_209597596.1">
    <property type="nucleotide sequence ID" value="NZ_JAGJCF010000026.1"/>
</dbReference>
<dbReference type="Pfam" id="PF13188">
    <property type="entry name" value="PAS_8"/>
    <property type="match status" value="1"/>
</dbReference>
<evidence type="ECO:0000256" key="2">
    <source>
        <dbReference type="ARBA" id="ARBA00012438"/>
    </source>
</evidence>
<dbReference type="InterPro" id="IPR001789">
    <property type="entry name" value="Sig_transdc_resp-reg_receiver"/>
</dbReference>
<reference evidence="8 9" key="1">
    <citation type="submission" date="2021-04" db="EMBL/GenBank/DDBJ databases">
        <title>Whole genome sequence of Jiella sp. KSK16Y-1.</title>
        <authorList>
            <person name="Tuo L."/>
        </authorList>
    </citation>
    <scope>NUCLEOTIDE SEQUENCE [LARGE SCALE GENOMIC DNA]</scope>
    <source>
        <strain evidence="8 9">KSK16Y-1</strain>
    </source>
</reference>
<organism evidence="8 9">
    <name type="scientific">Jiella mangrovi</name>
    <dbReference type="NCBI Taxonomy" id="2821407"/>
    <lineage>
        <taxon>Bacteria</taxon>
        <taxon>Pseudomonadati</taxon>
        <taxon>Pseudomonadota</taxon>
        <taxon>Alphaproteobacteria</taxon>
        <taxon>Hyphomicrobiales</taxon>
        <taxon>Aurantimonadaceae</taxon>
        <taxon>Jiella</taxon>
    </lineage>
</organism>
<dbReference type="SMART" id="SM00448">
    <property type="entry name" value="REC"/>
    <property type="match status" value="2"/>
</dbReference>
<dbReference type="PRINTS" id="PR00344">
    <property type="entry name" value="BCTRLSENSOR"/>
</dbReference>
<dbReference type="InterPro" id="IPR000014">
    <property type="entry name" value="PAS"/>
</dbReference>
<evidence type="ECO:0000313" key="9">
    <source>
        <dbReference type="Proteomes" id="UP000678276"/>
    </source>
</evidence>